<dbReference type="PROSITE" id="PS01268">
    <property type="entry name" value="UPF0024"/>
    <property type="match status" value="1"/>
</dbReference>
<dbReference type="InterPro" id="IPR020103">
    <property type="entry name" value="PsdUridine_synth_cat_dom_sf"/>
</dbReference>
<keyword evidence="3" id="KW-0413">Isomerase</keyword>
<evidence type="ECO:0000256" key="1">
    <source>
        <dbReference type="ARBA" id="ARBA00007953"/>
    </source>
</evidence>
<dbReference type="InterPro" id="IPR020119">
    <property type="entry name" value="PsdUridine_synth_TruD_CS"/>
</dbReference>
<evidence type="ECO:0000256" key="2">
    <source>
        <dbReference type="ARBA" id="ARBA00022694"/>
    </source>
</evidence>
<dbReference type="VEuPathDB" id="MicrosporidiaDB:M153_25200010061"/>
<dbReference type="GO" id="GO:0001522">
    <property type="term" value="P:pseudouridine synthesis"/>
    <property type="evidence" value="ECO:0007669"/>
    <property type="project" value="InterPro"/>
</dbReference>
<reference evidence="5 6" key="1">
    <citation type="submission" date="2015-07" db="EMBL/GenBank/DDBJ databases">
        <title>The genome of Pseudoloma neurophilia, a relevant intracellular parasite of the zebrafish.</title>
        <authorList>
            <person name="Ndikumana S."/>
            <person name="Pelin A."/>
            <person name="Sanders J."/>
            <person name="Corradi N."/>
        </authorList>
    </citation>
    <scope>NUCLEOTIDE SEQUENCE [LARGE SCALE GENOMIC DNA]</scope>
    <source>
        <strain evidence="5 6">MK1</strain>
    </source>
</reference>
<evidence type="ECO:0000259" key="4">
    <source>
        <dbReference type="PROSITE" id="PS50984"/>
    </source>
</evidence>
<gene>
    <name evidence="5" type="ORF">M153_25200010061</name>
</gene>
<dbReference type="GO" id="GO:0003723">
    <property type="term" value="F:RNA binding"/>
    <property type="evidence" value="ECO:0007669"/>
    <property type="project" value="InterPro"/>
</dbReference>
<dbReference type="EMBL" id="LGUB01000071">
    <property type="protein sequence ID" value="KRH94465.1"/>
    <property type="molecule type" value="Genomic_DNA"/>
</dbReference>
<dbReference type="InterPro" id="IPR001656">
    <property type="entry name" value="PsdUridine_synth_TruD"/>
</dbReference>
<comment type="similarity">
    <text evidence="1">Belongs to the pseudouridine synthase TruD family.</text>
</comment>
<comment type="caution">
    <text evidence="5">The sequence shown here is derived from an EMBL/GenBank/DDBJ whole genome shotgun (WGS) entry which is preliminary data.</text>
</comment>
<dbReference type="Pfam" id="PF01142">
    <property type="entry name" value="TruD"/>
    <property type="match status" value="1"/>
</dbReference>
<feature type="domain" description="TRUD" evidence="4">
    <location>
        <begin position="275"/>
        <end position="451"/>
    </location>
</feature>
<proteinExistence type="inferred from homology"/>
<organism evidence="5 6">
    <name type="scientific">Pseudoloma neurophilia</name>
    <dbReference type="NCBI Taxonomy" id="146866"/>
    <lineage>
        <taxon>Eukaryota</taxon>
        <taxon>Fungi</taxon>
        <taxon>Fungi incertae sedis</taxon>
        <taxon>Microsporidia</taxon>
        <taxon>Pseudoloma</taxon>
    </lineage>
</organism>
<dbReference type="OrthoDB" id="447290at2759"/>
<name>A0A0R0M5R6_9MICR</name>
<dbReference type="Proteomes" id="UP000051530">
    <property type="component" value="Unassembled WGS sequence"/>
</dbReference>
<dbReference type="SUPFAM" id="SSF55120">
    <property type="entry name" value="Pseudouridine synthase"/>
    <property type="match status" value="1"/>
</dbReference>
<keyword evidence="6" id="KW-1185">Reference proteome</keyword>
<dbReference type="GO" id="GO:0008033">
    <property type="term" value="P:tRNA processing"/>
    <property type="evidence" value="ECO:0007669"/>
    <property type="project" value="UniProtKB-KW"/>
</dbReference>
<accession>A0A0R0M5R6</accession>
<dbReference type="InterPro" id="IPR042214">
    <property type="entry name" value="TruD_catalytic"/>
</dbReference>
<dbReference type="GO" id="GO:0009982">
    <property type="term" value="F:pseudouridine synthase activity"/>
    <property type="evidence" value="ECO:0007669"/>
    <property type="project" value="InterPro"/>
</dbReference>
<dbReference type="InterPro" id="IPR011760">
    <property type="entry name" value="PsdUridine_synth_TruD_insert"/>
</dbReference>
<sequence>MDEIEDYGIQHVKSDELPLSEVQIATKSSINEIYQKIGILSERPLVDGKIKMEPEDFVVEELFDEADKYGYDRPIDINLIKEYFTSEEISDIQKFDLKRDQKVLFKTINIDDKEKRKILHQELKKMPHVISESSDGKFEIYKSNEKGILSFVYKKKNKDTVECALDLAKELGINFDDIKFAGNKDRQAVTYQRFSVGNVYIDQLKEFSNVRRERDHLRLGKFYGNRFTILVRSVEGKNCSLDSVIEKITEKYQVQSDHNSINDMKDDVIKLDTVKIPNFFGIQRFGRHLDNHLIGEHIQNKKYQEAVDLIMKIKENDTEYVKEAKKSFHDKKFDEAYTLFPKNCITEKTIAKTIKKGTRSAIFSIKKTLRVFFLHAYQSYKFNLQLSRMLKNNEEKDHLNLTGSKVKRATFIKSESMSIQKLSEGYRISFILPPSAYATVVLRELFGDFAF</sequence>
<evidence type="ECO:0000313" key="5">
    <source>
        <dbReference type="EMBL" id="KRH94465.1"/>
    </source>
</evidence>
<dbReference type="PROSITE" id="PS50984">
    <property type="entry name" value="TRUD"/>
    <property type="match status" value="1"/>
</dbReference>
<dbReference type="PIRSF" id="PIRSF037016">
    <property type="entry name" value="Pseudouridin_synth_euk_prd"/>
    <property type="match status" value="1"/>
</dbReference>
<evidence type="ECO:0000313" key="6">
    <source>
        <dbReference type="Proteomes" id="UP000051530"/>
    </source>
</evidence>
<dbReference type="Gene3D" id="3.30.2350.20">
    <property type="entry name" value="TruD, catalytic domain"/>
    <property type="match status" value="1"/>
</dbReference>
<dbReference type="PANTHER" id="PTHR13326">
    <property type="entry name" value="TRNA PSEUDOURIDINE SYNTHASE D"/>
    <property type="match status" value="1"/>
</dbReference>
<protein>
    <submittedName>
        <fullName evidence="5">TruD family tRNA pseudouridine synthase</fullName>
    </submittedName>
</protein>
<dbReference type="PANTHER" id="PTHR13326:SF21">
    <property type="entry name" value="PSEUDOURIDYLATE SYNTHASE PUS7L"/>
    <property type="match status" value="1"/>
</dbReference>
<dbReference type="AlphaFoldDB" id="A0A0R0M5R6"/>
<keyword evidence="2" id="KW-0819">tRNA processing</keyword>
<evidence type="ECO:0000256" key="3">
    <source>
        <dbReference type="ARBA" id="ARBA00023235"/>
    </source>
</evidence>